<protein>
    <submittedName>
        <fullName evidence="1">Uncharacterized protein</fullName>
    </submittedName>
</protein>
<organism evidence="1 2">
    <name type="scientific">Arachis hypogaea</name>
    <name type="common">Peanut</name>
    <dbReference type="NCBI Taxonomy" id="3818"/>
    <lineage>
        <taxon>Eukaryota</taxon>
        <taxon>Viridiplantae</taxon>
        <taxon>Streptophyta</taxon>
        <taxon>Embryophyta</taxon>
        <taxon>Tracheophyta</taxon>
        <taxon>Spermatophyta</taxon>
        <taxon>Magnoliopsida</taxon>
        <taxon>eudicotyledons</taxon>
        <taxon>Gunneridae</taxon>
        <taxon>Pentapetalae</taxon>
        <taxon>rosids</taxon>
        <taxon>fabids</taxon>
        <taxon>Fabales</taxon>
        <taxon>Fabaceae</taxon>
        <taxon>Papilionoideae</taxon>
        <taxon>50 kb inversion clade</taxon>
        <taxon>dalbergioids sensu lato</taxon>
        <taxon>Dalbergieae</taxon>
        <taxon>Pterocarpus clade</taxon>
        <taxon>Arachis</taxon>
    </lineage>
</organism>
<name>A0A444WQ73_ARAHY</name>
<evidence type="ECO:0000313" key="1">
    <source>
        <dbReference type="EMBL" id="RYQ79577.1"/>
    </source>
</evidence>
<proteinExistence type="predicted"/>
<evidence type="ECO:0000313" key="2">
    <source>
        <dbReference type="Proteomes" id="UP000289738"/>
    </source>
</evidence>
<accession>A0A444WQ73</accession>
<dbReference type="EMBL" id="SDMP01000025">
    <property type="protein sequence ID" value="RYQ79577.1"/>
    <property type="molecule type" value="Genomic_DNA"/>
</dbReference>
<comment type="caution">
    <text evidence="1">The sequence shown here is derived from an EMBL/GenBank/DDBJ whole genome shotgun (WGS) entry which is preliminary data.</text>
</comment>
<gene>
    <name evidence="1" type="ORF">Ahy_Scaffold5g107803</name>
</gene>
<keyword evidence="2" id="KW-1185">Reference proteome</keyword>
<dbReference type="Proteomes" id="UP000289738">
    <property type="component" value="Unassembled WGS sequence"/>
</dbReference>
<reference evidence="1 2" key="1">
    <citation type="submission" date="2019-01" db="EMBL/GenBank/DDBJ databases">
        <title>Sequencing of cultivated peanut Arachis hypogaea provides insights into genome evolution and oil improvement.</title>
        <authorList>
            <person name="Chen X."/>
        </authorList>
    </citation>
    <scope>NUCLEOTIDE SEQUENCE [LARGE SCALE GENOMIC DNA]</scope>
    <source>
        <strain evidence="2">cv. Fuhuasheng</strain>
        <tissue evidence="1">Leaves</tissue>
    </source>
</reference>
<dbReference type="AlphaFoldDB" id="A0A444WQ73"/>
<sequence>MLKQQRQLSMSNNEEVGIRPSKTYKSFVVVVNSHCESSFVEKDVINYITRENHLIGIRMTSDEVWCWGQQVAFISSFMNFSLSRSPLLDRVENHTKERDLLRVKRESDAADFHTGIPCATKSSIEAQF</sequence>